<accession>A0A8T0KCC8</accession>
<keyword evidence="3" id="KW-0808">Transferase</keyword>
<feature type="binding site" evidence="9">
    <location>
        <position position="107"/>
    </location>
    <ligand>
        <name>ATP</name>
        <dbReference type="ChEBI" id="CHEBI:30616"/>
    </ligand>
</feature>
<keyword evidence="5 13" id="KW-0418">Kinase</keyword>
<protein>
    <recommendedName>
        <fullName evidence="1">non-specific serine/threonine protein kinase</fullName>
        <ecNumber evidence="1">2.7.11.1</ecNumber>
    </recommendedName>
</protein>
<evidence type="ECO:0000256" key="4">
    <source>
        <dbReference type="ARBA" id="ARBA00022741"/>
    </source>
</evidence>
<reference evidence="13 14" key="1">
    <citation type="submission" date="2020-05" db="EMBL/GenBank/DDBJ databases">
        <title>Vigna angularis (adzuki bean) Var. LongXiaoDou No. 4 denovo assembly.</title>
        <authorList>
            <person name="Xiang H."/>
        </authorList>
    </citation>
    <scope>NUCLEOTIDE SEQUENCE [LARGE SCALE GENOMIC DNA]</scope>
    <source>
        <tissue evidence="13">Leaf</tissue>
    </source>
</reference>
<name>A0A8T0KCC8_PHAAN</name>
<dbReference type="PROSITE" id="PS51285">
    <property type="entry name" value="AGC_KINASE_CTER"/>
    <property type="match status" value="1"/>
</dbReference>
<evidence type="ECO:0000256" key="9">
    <source>
        <dbReference type="PROSITE-ProRule" id="PRU10141"/>
    </source>
</evidence>
<dbReference type="Gene3D" id="1.10.510.10">
    <property type="entry name" value="Transferase(Phosphotransferase) domain 1"/>
    <property type="match status" value="1"/>
</dbReference>
<dbReference type="PROSITE" id="PS50011">
    <property type="entry name" value="PROTEIN_KINASE_DOM"/>
    <property type="match status" value="1"/>
</dbReference>
<gene>
    <name evidence="13" type="ORF">HKW66_Vig0142840</name>
</gene>
<dbReference type="FunFam" id="1.10.510.10:FF:000020">
    <property type="entry name" value="serine/threonine-protein kinase D6PK-like"/>
    <property type="match status" value="1"/>
</dbReference>
<dbReference type="InterPro" id="IPR011009">
    <property type="entry name" value="Kinase-like_dom_sf"/>
</dbReference>
<dbReference type="EC" id="2.7.11.1" evidence="1"/>
<evidence type="ECO:0000256" key="3">
    <source>
        <dbReference type="ARBA" id="ARBA00022679"/>
    </source>
</evidence>
<evidence type="ECO:0000256" key="2">
    <source>
        <dbReference type="ARBA" id="ARBA00022527"/>
    </source>
</evidence>
<feature type="domain" description="Protein kinase" evidence="11">
    <location>
        <begin position="76"/>
        <end position="321"/>
    </location>
</feature>
<evidence type="ECO:0000259" key="12">
    <source>
        <dbReference type="PROSITE" id="PS51285"/>
    </source>
</evidence>
<evidence type="ECO:0000313" key="14">
    <source>
        <dbReference type="Proteomes" id="UP000743370"/>
    </source>
</evidence>
<evidence type="ECO:0000256" key="10">
    <source>
        <dbReference type="SAM" id="MobiDB-lite"/>
    </source>
</evidence>
<dbReference type="Pfam" id="PF00069">
    <property type="entry name" value="Pkinase"/>
    <property type="match status" value="2"/>
</dbReference>
<feature type="compositionally biased region" description="Low complexity" evidence="10">
    <location>
        <begin position="21"/>
        <end position="41"/>
    </location>
</feature>
<evidence type="ECO:0000256" key="8">
    <source>
        <dbReference type="ARBA" id="ARBA00048679"/>
    </source>
</evidence>
<organism evidence="13 14">
    <name type="scientific">Phaseolus angularis</name>
    <name type="common">Azuki bean</name>
    <name type="synonym">Vigna angularis</name>
    <dbReference type="NCBI Taxonomy" id="3914"/>
    <lineage>
        <taxon>Eukaryota</taxon>
        <taxon>Viridiplantae</taxon>
        <taxon>Streptophyta</taxon>
        <taxon>Embryophyta</taxon>
        <taxon>Tracheophyta</taxon>
        <taxon>Spermatophyta</taxon>
        <taxon>Magnoliopsida</taxon>
        <taxon>eudicotyledons</taxon>
        <taxon>Gunneridae</taxon>
        <taxon>Pentapetalae</taxon>
        <taxon>rosids</taxon>
        <taxon>fabids</taxon>
        <taxon>Fabales</taxon>
        <taxon>Fabaceae</taxon>
        <taxon>Papilionoideae</taxon>
        <taxon>50 kb inversion clade</taxon>
        <taxon>NPAAA clade</taxon>
        <taxon>indigoferoid/millettioid clade</taxon>
        <taxon>Phaseoleae</taxon>
        <taxon>Vigna</taxon>
    </lineage>
</organism>
<proteinExistence type="predicted"/>
<feature type="domain" description="AGC-kinase C-terminal" evidence="12">
    <location>
        <begin position="322"/>
        <end position="361"/>
    </location>
</feature>
<dbReference type="SUPFAM" id="SSF56112">
    <property type="entry name" value="Protein kinase-like (PK-like)"/>
    <property type="match status" value="1"/>
</dbReference>
<evidence type="ECO:0000256" key="5">
    <source>
        <dbReference type="ARBA" id="ARBA00022777"/>
    </source>
</evidence>
<evidence type="ECO:0000259" key="11">
    <source>
        <dbReference type="PROSITE" id="PS50011"/>
    </source>
</evidence>
<dbReference type="PROSITE" id="PS00107">
    <property type="entry name" value="PROTEIN_KINASE_ATP"/>
    <property type="match status" value="1"/>
</dbReference>
<comment type="catalytic activity">
    <reaction evidence="8">
        <text>L-seryl-[protein] + ATP = O-phospho-L-seryl-[protein] + ADP + H(+)</text>
        <dbReference type="Rhea" id="RHEA:17989"/>
        <dbReference type="Rhea" id="RHEA-COMP:9863"/>
        <dbReference type="Rhea" id="RHEA-COMP:11604"/>
        <dbReference type="ChEBI" id="CHEBI:15378"/>
        <dbReference type="ChEBI" id="CHEBI:29999"/>
        <dbReference type="ChEBI" id="CHEBI:30616"/>
        <dbReference type="ChEBI" id="CHEBI:83421"/>
        <dbReference type="ChEBI" id="CHEBI:456216"/>
        <dbReference type="EC" id="2.7.11.1"/>
    </reaction>
</comment>
<dbReference type="InterPro" id="IPR017441">
    <property type="entry name" value="Protein_kinase_ATP_BS"/>
</dbReference>
<comment type="caution">
    <text evidence="13">The sequence shown here is derived from an EMBL/GenBank/DDBJ whole genome shotgun (WGS) entry which is preliminary data.</text>
</comment>
<comment type="catalytic activity">
    <reaction evidence="7">
        <text>L-threonyl-[protein] + ATP = O-phospho-L-threonyl-[protein] + ADP + H(+)</text>
        <dbReference type="Rhea" id="RHEA:46608"/>
        <dbReference type="Rhea" id="RHEA-COMP:11060"/>
        <dbReference type="Rhea" id="RHEA-COMP:11605"/>
        <dbReference type="ChEBI" id="CHEBI:15378"/>
        <dbReference type="ChEBI" id="CHEBI:30013"/>
        <dbReference type="ChEBI" id="CHEBI:30616"/>
        <dbReference type="ChEBI" id="CHEBI:61977"/>
        <dbReference type="ChEBI" id="CHEBI:456216"/>
        <dbReference type="EC" id="2.7.11.1"/>
    </reaction>
</comment>
<dbReference type="EMBL" id="JABFOF010000005">
    <property type="protein sequence ID" value="KAG2397480.1"/>
    <property type="molecule type" value="Genomic_DNA"/>
</dbReference>
<evidence type="ECO:0000313" key="13">
    <source>
        <dbReference type="EMBL" id="KAG2397480.1"/>
    </source>
</evidence>
<dbReference type="InterPro" id="IPR000961">
    <property type="entry name" value="AGC-kinase_C"/>
</dbReference>
<evidence type="ECO:0000256" key="1">
    <source>
        <dbReference type="ARBA" id="ARBA00012513"/>
    </source>
</evidence>
<dbReference type="GO" id="GO:0004674">
    <property type="term" value="F:protein serine/threonine kinase activity"/>
    <property type="evidence" value="ECO:0007669"/>
    <property type="project" value="UniProtKB-KW"/>
</dbReference>
<keyword evidence="2" id="KW-0723">Serine/threonine-protein kinase</keyword>
<sequence>MDAEDLADDLHSLSFASTTTTTKRSTSFSSETTTVTPSTSSHFLHAPIPNAKPHAPSSDPCASFIHRTRPLALSHLRFTRRLGSGDMSAVYLAEPKEEGGGAVFAAKVMEKEDLARRNKEGRAKTEREILEMLDHPFLPTLYASIHAPKWLCFLTPFCPGGDLHVLRQRFPNKRFLESAVRPLHLKMVESFQPKRKRKKKQKLRSGPAFVAEPMNVRSMSFVGTHEYLAPEIVSGEGHGSPVDWWTLGIFMFELFYGVTPFKGMDHELTLANIVARALEFPKEPACSGAMKDLISQLLVKDPGKRLGSLMGASAIKQHSFFDGVNWALLRCTTPPFLPSPNAKAVYDDDHHTSPDIFVDSY</sequence>
<dbReference type="InterPro" id="IPR000719">
    <property type="entry name" value="Prot_kinase_dom"/>
</dbReference>
<dbReference type="Proteomes" id="UP000743370">
    <property type="component" value="Unassembled WGS sequence"/>
</dbReference>
<dbReference type="GO" id="GO:0005524">
    <property type="term" value="F:ATP binding"/>
    <property type="evidence" value="ECO:0007669"/>
    <property type="project" value="UniProtKB-UniRule"/>
</dbReference>
<keyword evidence="6 9" id="KW-0067">ATP-binding</keyword>
<dbReference type="FunFam" id="3.30.200.20:FF:000510">
    <property type="entry name" value="serine/threonine-protein kinase D6PKL2"/>
    <property type="match status" value="1"/>
</dbReference>
<keyword evidence="4 9" id="KW-0547">Nucleotide-binding</keyword>
<evidence type="ECO:0000256" key="6">
    <source>
        <dbReference type="ARBA" id="ARBA00022840"/>
    </source>
</evidence>
<evidence type="ECO:0000256" key="7">
    <source>
        <dbReference type="ARBA" id="ARBA00047899"/>
    </source>
</evidence>
<dbReference type="Gene3D" id="3.30.200.20">
    <property type="entry name" value="Phosphorylase Kinase, domain 1"/>
    <property type="match status" value="1"/>
</dbReference>
<dbReference type="PANTHER" id="PTHR45637">
    <property type="entry name" value="FLIPPASE KINASE 1-RELATED"/>
    <property type="match status" value="1"/>
</dbReference>
<feature type="region of interest" description="Disordered" evidence="10">
    <location>
        <begin position="21"/>
        <end position="60"/>
    </location>
</feature>
<dbReference type="AlphaFoldDB" id="A0A8T0KCC8"/>